<evidence type="ECO:0000313" key="5">
    <source>
        <dbReference type="EMBL" id="TQO20179.1"/>
    </source>
</evidence>
<evidence type="ECO:0000256" key="2">
    <source>
        <dbReference type="ARBA" id="ARBA00023125"/>
    </source>
</evidence>
<protein>
    <submittedName>
        <fullName evidence="5">GntR family transcriptional regulator</fullName>
    </submittedName>
</protein>
<dbReference type="EMBL" id="VFRA01000001">
    <property type="protein sequence ID" value="TQO20179.1"/>
    <property type="molecule type" value="Genomic_DNA"/>
</dbReference>
<dbReference type="RefSeq" id="WP_141990562.1">
    <property type="nucleotide sequence ID" value="NZ_VFRA01000001.1"/>
</dbReference>
<dbReference type="PANTHER" id="PTHR38445:SF7">
    <property type="entry name" value="GNTR-FAMILY TRANSCRIPTIONAL REGULATOR"/>
    <property type="match status" value="1"/>
</dbReference>
<sequence>MLFRVDHASTVSLAGQIAVQIRVAVLKGELVPSERLPAARELATSLGINMHTVLRAYGVLRDERIIEMRQGRGAWVHPEVEPGFVRLGAIAEQFRAEARRLGLSQPEIRRIIEGTPS</sequence>
<dbReference type="SMART" id="SM00345">
    <property type="entry name" value="HTH_GNTR"/>
    <property type="match status" value="1"/>
</dbReference>
<dbReference type="PANTHER" id="PTHR38445">
    <property type="entry name" value="HTH-TYPE TRANSCRIPTIONAL REPRESSOR YTRA"/>
    <property type="match status" value="1"/>
</dbReference>
<proteinExistence type="predicted"/>
<evidence type="ECO:0000259" key="4">
    <source>
        <dbReference type="PROSITE" id="PS50949"/>
    </source>
</evidence>
<organism evidence="5 6">
    <name type="scientific">Rhodoglobus vestalii</name>
    <dbReference type="NCBI Taxonomy" id="193384"/>
    <lineage>
        <taxon>Bacteria</taxon>
        <taxon>Bacillati</taxon>
        <taxon>Actinomycetota</taxon>
        <taxon>Actinomycetes</taxon>
        <taxon>Micrococcales</taxon>
        <taxon>Microbacteriaceae</taxon>
        <taxon>Rhodoglobus</taxon>
    </lineage>
</organism>
<dbReference type="InterPro" id="IPR036388">
    <property type="entry name" value="WH-like_DNA-bd_sf"/>
</dbReference>
<keyword evidence="1" id="KW-0805">Transcription regulation</keyword>
<accession>A0A8H2K7M4</accession>
<dbReference type="AlphaFoldDB" id="A0A8H2K7M4"/>
<keyword evidence="6" id="KW-1185">Reference proteome</keyword>
<reference evidence="5 6" key="1">
    <citation type="submission" date="2019-06" db="EMBL/GenBank/DDBJ databases">
        <title>Sequencing the genomes of 1000 actinobacteria strains.</title>
        <authorList>
            <person name="Klenk H.-P."/>
        </authorList>
    </citation>
    <scope>NUCLEOTIDE SEQUENCE [LARGE SCALE GENOMIC DNA]</scope>
    <source>
        <strain evidence="5 6">DSM 21947</strain>
    </source>
</reference>
<gene>
    <name evidence="5" type="ORF">FB472_1795</name>
</gene>
<keyword evidence="3" id="KW-0804">Transcription</keyword>
<evidence type="ECO:0000313" key="6">
    <source>
        <dbReference type="Proteomes" id="UP000316560"/>
    </source>
</evidence>
<comment type="caution">
    <text evidence="5">The sequence shown here is derived from an EMBL/GenBank/DDBJ whole genome shotgun (WGS) entry which is preliminary data.</text>
</comment>
<dbReference type="GO" id="GO:0003677">
    <property type="term" value="F:DNA binding"/>
    <property type="evidence" value="ECO:0007669"/>
    <property type="project" value="UniProtKB-KW"/>
</dbReference>
<dbReference type="SUPFAM" id="SSF46785">
    <property type="entry name" value="Winged helix' DNA-binding domain"/>
    <property type="match status" value="1"/>
</dbReference>
<keyword evidence="2" id="KW-0238">DNA-binding</keyword>
<dbReference type="CDD" id="cd07377">
    <property type="entry name" value="WHTH_GntR"/>
    <property type="match status" value="1"/>
</dbReference>
<dbReference type="InterPro" id="IPR036390">
    <property type="entry name" value="WH_DNA-bd_sf"/>
</dbReference>
<dbReference type="GO" id="GO:0003700">
    <property type="term" value="F:DNA-binding transcription factor activity"/>
    <property type="evidence" value="ECO:0007669"/>
    <property type="project" value="InterPro"/>
</dbReference>
<dbReference type="Gene3D" id="1.10.10.10">
    <property type="entry name" value="Winged helix-like DNA-binding domain superfamily/Winged helix DNA-binding domain"/>
    <property type="match status" value="1"/>
</dbReference>
<dbReference type="InterPro" id="IPR000524">
    <property type="entry name" value="Tscrpt_reg_HTH_GntR"/>
</dbReference>
<name>A0A8H2K7M4_9MICO</name>
<dbReference type="PROSITE" id="PS50949">
    <property type="entry name" value="HTH_GNTR"/>
    <property type="match status" value="1"/>
</dbReference>
<dbReference type="OrthoDB" id="3192286at2"/>
<evidence type="ECO:0000256" key="3">
    <source>
        <dbReference type="ARBA" id="ARBA00023163"/>
    </source>
</evidence>
<dbReference type="Pfam" id="PF00392">
    <property type="entry name" value="GntR"/>
    <property type="match status" value="1"/>
</dbReference>
<evidence type="ECO:0000256" key="1">
    <source>
        <dbReference type="ARBA" id="ARBA00023015"/>
    </source>
</evidence>
<dbReference type="Proteomes" id="UP000316560">
    <property type="component" value="Unassembled WGS sequence"/>
</dbReference>
<feature type="domain" description="HTH gntR-type" evidence="4">
    <location>
        <begin position="11"/>
        <end position="79"/>
    </location>
</feature>